<proteinExistence type="predicted"/>
<gene>
    <name evidence="1" type="ORF">DPMN_131945</name>
    <name evidence="2" type="ORF">DPMN_132007</name>
</gene>
<keyword evidence="3" id="KW-1185">Reference proteome</keyword>
<reference evidence="2" key="1">
    <citation type="journal article" date="2019" name="bioRxiv">
        <title>The Genome of the Zebra Mussel, Dreissena polymorpha: A Resource for Invasive Species Research.</title>
        <authorList>
            <person name="McCartney M.A."/>
            <person name="Auch B."/>
            <person name="Kono T."/>
            <person name="Mallez S."/>
            <person name="Zhang Y."/>
            <person name="Obille A."/>
            <person name="Becker A."/>
            <person name="Abrahante J.E."/>
            <person name="Garbe J."/>
            <person name="Badalamenti J.P."/>
            <person name="Herman A."/>
            <person name="Mangelson H."/>
            <person name="Liachko I."/>
            <person name="Sullivan S."/>
            <person name="Sone E.D."/>
            <person name="Koren S."/>
            <person name="Silverstein K.A.T."/>
            <person name="Beckman K.B."/>
            <person name="Gohl D.M."/>
        </authorList>
    </citation>
    <scope>NUCLEOTIDE SEQUENCE</scope>
    <source>
        <strain evidence="2">Duluth1</strain>
        <tissue evidence="2">Whole animal</tissue>
    </source>
</reference>
<name>A0A9D4FQS5_DREPO</name>
<protein>
    <submittedName>
        <fullName evidence="2">Uncharacterized protein</fullName>
    </submittedName>
</protein>
<dbReference type="EMBL" id="JAIWYP010000006">
    <property type="protein sequence ID" value="KAH3803739.1"/>
    <property type="molecule type" value="Genomic_DNA"/>
</dbReference>
<dbReference type="Proteomes" id="UP000828390">
    <property type="component" value="Unassembled WGS sequence"/>
</dbReference>
<evidence type="ECO:0000313" key="3">
    <source>
        <dbReference type="Proteomes" id="UP000828390"/>
    </source>
</evidence>
<sequence length="73" mass="8441">MSGHSHWSYPFLKAQPKVVREVLHPQPRQSSQQSHVTHHPFILNRLKSKTEVLLAEEHRAENNGTDLQLQNPV</sequence>
<evidence type="ECO:0000313" key="2">
    <source>
        <dbReference type="EMBL" id="KAH3803739.1"/>
    </source>
</evidence>
<reference evidence="2" key="2">
    <citation type="submission" date="2020-11" db="EMBL/GenBank/DDBJ databases">
        <authorList>
            <person name="McCartney M.A."/>
            <person name="Auch B."/>
            <person name="Kono T."/>
            <person name="Mallez S."/>
            <person name="Becker A."/>
            <person name="Gohl D.M."/>
            <person name="Silverstein K.A.T."/>
            <person name="Koren S."/>
            <person name="Bechman K.B."/>
            <person name="Herman A."/>
            <person name="Abrahante J.E."/>
            <person name="Garbe J."/>
        </authorList>
    </citation>
    <scope>NUCLEOTIDE SEQUENCE</scope>
    <source>
        <strain evidence="2">Duluth1</strain>
        <tissue evidence="2">Whole animal</tissue>
    </source>
</reference>
<dbReference type="EMBL" id="JAIWYP010000006">
    <property type="protein sequence ID" value="KAH3803679.1"/>
    <property type="molecule type" value="Genomic_DNA"/>
</dbReference>
<organism evidence="2 3">
    <name type="scientific">Dreissena polymorpha</name>
    <name type="common">Zebra mussel</name>
    <name type="synonym">Mytilus polymorpha</name>
    <dbReference type="NCBI Taxonomy" id="45954"/>
    <lineage>
        <taxon>Eukaryota</taxon>
        <taxon>Metazoa</taxon>
        <taxon>Spiralia</taxon>
        <taxon>Lophotrochozoa</taxon>
        <taxon>Mollusca</taxon>
        <taxon>Bivalvia</taxon>
        <taxon>Autobranchia</taxon>
        <taxon>Heteroconchia</taxon>
        <taxon>Euheterodonta</taxon>
        <taxon>Imparidentia</taxon>
        <taxon>Neoheterodontei</taxon>
        <taxon>Myida</taxon>
        <taxon>Dreissenoidea</taxon>
        <taxon>Dreissenidae</taxon>
        <taxon>Dreissena</taxon>
    </lineage>
</organism>
<accession>A0A9D4FQS5</accession>
<evidence type="ECO:0000313" key="1">
    <source>
        <dbReference type="EMBL" id="KAH3803679.1"/>
    </source>
</evidence>
<comment type="caution">
    <text evidence="2">The sequence shown here is derived from an EMBL/GenBank/DDBJ whole genome shotgun (WGS) entry which is preliminary data.</text>
</comment>
<dbReference type="AlphaFoldDB" id="A0A9D4FQS5"/>